<dbReference type="Pfam" id="PF00376">
    <property type="entry name" value="MerR"/>
    <property type="match status" value="1"/>
</dbReference>
<dbReference type="Pfam" id="PF09278">
    <property type="entry name" value="MerR-DNA-bind"/>
    <property type="match status" value="1"/>
</dbReference>
<keyword evidence="6" id="KW-0186">Copper</keyword>
<evidence type="ECO:0000256" key="7">
    <source>
        <dbReference type="ARBA" id="ARBA00023015"/>
    </source>
</evidence>
<dbReference type="GO" id="GO:0005507">
    <property type="term" value="F:copper ion binding"/>
    <property type="evidence" value="ECO:0007669"/>
    <property type="project" value="InterPro"/>
</dbReference>
<dbReference type="GO" id="GO:0003677">
    <property type="term" value="F:DNA binding"/>
    <property type="evidence" value="ECO:0007669"/>
    <property type="project" value="UniProtKB-KW"/>
</dbReference>
<dbReference type="NCBIfam" id="TIGR02044">
    <property type="entry name" value="CueR"/>
    <property type="match status" value="1"/>
</dbReference>
<keyword evidence="15" id="KW-1185">Reference proteome</keyword>
<keyword evidence="8" id="KW-0238">DNA-binding</keyword>
<dbReference type="PANTHER" id="PTHR30204">
    <property type="entry name" value="REDOX-CYCLING DRUG-SENSING TRANSCRIPTIONAL ACTIVATOR SOXR"/>
    <property type="match status" value="1"/>
</dbReference>
<dbReference type="EMBL" id="CP026604">
    <property type="protein sequence ID" value="AWB68777.1"/>
    <property type="molecule type" value="Genomic_DNA"/>
</dbReference>
<dbReference type="InterPro" id="IPR000551">
    <property type="entry name" value="MerR-type_HTH_dom"/>
</dbReference>
<evidence type="ECO:0000256" key="11">
    <source>
        <dbReference type="ARBA" id="ARBA00031472"/>
    </source>
</evidence>
<comment type="subunit">
    <text evidence="2">Homodimer.</text>
</comment>
<reference evidence="14 15" key="1">
    <citation type="submission" date="2018-01" db="EMBL/GenBank/DDBJ databases">
        <title>Genome sequence of a Cantenovulum-like bacteria.</title>
        <authorList>
            <person name="Tan W.R."/>
            <person name="Lau N.-S."/>
            <person name="Go F."/>
            <person name="Amirul A.-A.A."/>
        </authorList>
    </citation>
    <scope>NUCLEOTIDE SEQUENCE [LARGE SCALE GENOMIC DNA]</scope>
    <source>
        <strain evidence="14 15">CCB-QB4</strain>
    </source>
</reference>
<dbReference type="OrthoDB" id="9808480at2"/>
<feature type="domain" description="HTH merR-type" evidence="13">
    <location>
        <begin position="1"/>
        <end position="69"/>
    </location>
</feature>
<gene>
    <name evidence="14" type="primary">cueR</name>
    <name evidence="14" type="ORF">C2869_21295</name>
</gene>
<evidence type="ECO:0000256" key="12">
    <source>
        <dbReference type="ARBA" id="ARBA00032335"/>
    </source>
</evidence>
<keyword evidence="5" id="KW-0479">Metal-binding</keyword>
<organism evidence="14 15">
    <name type="scientific">Saccharobesus litoralis</name>
    <dbReference type="NCBI Taxonomy" id="2172099"/>
    <lineage>
        <taxon>Bacteria</taxon>
        <taxon>Pseudomonadati</taxon>
        <taxon>Pseudomonadota</taxon>
        <taxon>Gammaproteobacteria</taxon>
        <taxon>Alteromonadales</taxon>
        <taxon>Alteromonadaceae</taxon>
        <taxon>Saccharobesus</taxon>
    </lineage>
</organism>
<dbReference type="PRINTS" id="PR00040">
    <property type="entry name" value="HTHMERR"/>
</dbReference>
<dbReference type="RefSeq" id="WP_108604829.1">
    <property type="nucleotide sequence ID" value="NZ_CP026604.1"/>
</dbReference>
<keyword evidence="4" id="KW-0963">Cytoplasm</keyword>
<sequence>MKISQVGQLAGLPVKTIRFYEAQGLLSPVERAANGYRQYSQTQVNQLQFIQRCRAAGFSLDECRQMMDLASNQQRHSKDVKRLVIDKIALIEQQITTLQQMQNTLQALADRCSGDEGARCAILEALCAQSPTQQNLKDS</sequence>
<evidence type="ECO:0000256" key="6">
    <source>
        <dbReference type="ARBA" id="ARBA00023008"/>
    </source>
</evidence>
<evidence type="ECO:0000256" key="3">
    <source>
        <dbReference type="ARBA" id="ARBA00017250"/>
    </source>
</evidence>
<evidence type="ECO:0000256" key="4">
    <source>
        <dbReference type="ARBA" id="ARBA00022490"/>
    </source>
</evidence>
<dbReference type="AlphaFoldDB" id="A0A2S0VX19"/>
<name>A0A2S0VX19_9ALTE</name>
<dbReference type="GO" id="GO:0045893">
    <property type="term" value="P:positive regulation of DNA-templated transcription"/>
    <property type="evidence" value="ECO:0007669"/>
    <property type="project" value="InterPro"/>
</dbReference>
<evidence type="ECO:0000256" key="8">
    <source>
        <dbReference type="ARBA" id="ARBA00023125"/>
    </source>
</evidence>
<evidence type="ECO:0000313" key="14">
    <source>
        <dbReference type="EMBL" id="AWB68777.1"/>
    </source>
</evidence>
<keyword evidence="7" id="KW-0805">Transcription regulation</keyword>
<dbReference type="SMART" id="SM00422">
    <property type="entry name" value="HTH_MERR"/>
    <property type="match status" value="1"/>
</dbReference>
<dbReference type="InterPro" id="IPR015358">
    <property type="entry name" value="Tscrpt_reg_MerR_DNA-bd"/>
</dbReference>
<dbReference type="InterPro" id="IPR047057">
    <property type="entry name" value="MerR_fam"/>
</dbReference>
<dbReference type="GO" id="GO:0005737">
    <property type="term" value="C:cytoplasm"/>
    <property type="evidence" value="ECO:0007669"/>
    <property type="project" value="UniProtKB-SubCell"/>
</dbReference>
<evidence type="ECO:0000313" key="15">
    <source>
        <dbReference type="Proteomes" id="UP000244441"/>
    </source>
</evidence>
<accession>A0A2S0VX19</accession>
<evidence type="ECO:0000256" key="5">
    <source>
        <dbReference type="ARBA" id="ARBA00022723"/>
    </source>
</evidence>
<keyword evidence="9" id="KW-0010">Activator</keyword>
<dbReference type="Gene3D" id="1.10.1660.10">
    <property type="match status" value="1"/>
</dbReference>
<dbReference type="PROSITE" id="PS50937">
    <property type="entry name" value="HTH_MERR_2"/>
    <property type="match status" value="1"/>
</dbReference>
<comment type="subcellular location">
    <subcellularLocation>
        <location evidence="1">Cytoplasm</location>
    </subcellularLocation>
</comment>
<keyword evidence="10" id="KW-0804">Transcription</keyword>
<dbReference type="InterPro" id="IPR011789">
    <property type="entry name" value="CueR"/>
</dbReference>
<evidence type="ECO:0000259" key="13">
    <source>
        <dbReference type="PROSITE" id="PS50937"/>
    </source>
</evidence>
<evidence type="ECO:0000256" key="9">
    <source>
        <dbReference type="ARBA" id="ARBA00023159"/>
    </source>
</evidence>
<dbReference type="PANTHER" id="PTHR30204:SF16">
    <property type="entry name" value="HTH-TYPE TRANSCRIPTIONAL REGULATOR CUER"/>
    <property type="match status" value="1"/>
</dbReference>
<dbReference type="GO" id="GO:0003700">
    <property type="term" value="F:DNA-binding transcription factor activity"/>
    <property type="evidence" value="ECO:0007669"/>
    <property type="project" value="InterPro"/>
</dbReference>
<dbReference type="KEGG" id="cate:C2869_21295"/>
<dbReference type="SUPFAM" id="SSF46955">
    <property type="entry name" value="Putative DNA-binding domain"/>
    <property type="match status" value="1"/>
</dbReference>
<dbReference type="InterPro" id="IPR009061">
    <property type="entry name" value="DNA-bd_dom_put_sf"/>
</dbReference>
<dbReference type="Proteomes" id="UP000244441">
    <property type="component" value="Chromosome"/>
</dbReference>
<proteinExistence type="predicted"/>
<evidence type="ECO:0000256" key="10">
    <source>
        <dbReference type="ARBA" id="ARBA00023163"/>
    </source>
</evidence>
<protein>
    <recommendedName>
        <fullName evidence="3">HTH-type transcriptional regulator CueR</fullName>
    </recommendedName>
    <alternativeName>
        <fullName evidence="12">Copper efflux regulator</fullName>
    </alternativeName>
    <alternativeName>
        <fullName evidence="11">Copper export regulator</fullName>
    </alternativeName>
</protein>
<evidence type="ECO:0000256" key="1">
    <source>
        <dbReference type="ARBA" id="ARBA00004496"/>
    </source>
</evidence>
<evidence type="ECO:0000256" key="2">
    <source>
        <dbReference type="ARBA" id="ARBA00011738"/>
    </source>
</evidence>